<sequence>MKLILATSLLSLLTPVQSLNNGLGLSPQMGWASWNDCASQVTSSRIKNATLALINTGLAAKGYEYVNIDEGWLKGRSSNGDITVIDEKFPEGMKALGDFIHDHRLKYGLYTSRGTVQCSTAQYNATGSQDYEVQDANWLVSQGMDYLKEDSCGGGPNNPTDAFTDYATMRDALNATGRSVFFSLCGWYTWYAPSGDSLGNSWRISGDGTNWGALTQSINANVELGKYARPGAWNDPDLLVGTGIGSNRGEDKCFDGDTEIPQSSDWYMTNDEQSRAQFTMWCIMSSPLIISANLNQVSEYALETWGNEEAIAVNQHFRTYPEGTSVEDEIYQGIRIFGDDMEYDKSTDKGSGVNVWAKPLEEGKWALVFLNNEDEVGDVTCDSECFEQLYDLDAGVKYTVRDLWEHEDEEEELVADEEGKFEYTAEGLARTGGVKMILLTPVD</sequence>
<proteinExistence type="inferred from homology"/>
<dbReference type="Proteomes" id="UP001162640">
    <property type="component" value="Unassembled WGS sequence"/>
</dbReference>
<dbReference type="EMBL" id="BLQM01000249">
    <property type="protein sequence ID" value="GMH78389.1"/>
    <property type="molecule type" value="Genomic_DNA"/>
</dbReference>
<comment type="caution">
    <text evidence="10">The sequence shown here is derived from an EMBL/GenBank/DDBJ whole genome shotgun (WGS) entry which is preliminary data.</text>
</comment>
<dbReference type="GO" id="GO:0005975">
    <property type="term" value="P:carbohydrate metabolic process"/>
    <property type="evidence" value="ECO:0007669"/>
    <property type="project" value="InterPro"/>
</dbReference>
<feature type="domain" description="Alpha galactosidase C-terminal" evidence="9">
    <location>
        <begin position="352"/>
        <end position="409"/>
    </location>
</feature>
<organism evidence="10 11">
    <name type="scientific">Triparma laevis f. inornata</name>
    <dbReference type="NCBI Taxonomy" id="1714386"/>
    <lineage>
        <taxon>Eukaryota</taxon>
        <taxon>Sar</taxon>
        <taxon>Stramenopiles</taxon>
        <taxon>Ochrophyta</taxon>
        <taxon>Bolidophyceae</taxon>
        <taxon>Parmales</taxon>
        <taxon>Triparmaceae</taxon>
        <taxon>Triparma</taxon>
    </lineage>
</organism>
<dbReference type="Pfam" id="PF16499">
    <property type="entry name" value="Melibiase_2"/>
    <property type="match status" value="2"/>
</dbReference>
<dbReference type="InterPro" id="IPR041233">
    <property type="entry name" value="Melibiase_C"/>
</dbReference>
<protein>
    <recommendedName>
        <fullName evidence="3 7">Alpha-galactosidase</fullName>
        <ecNumber evidence="3 7">3.2.1.22</ecNumber>
    </recommendedName>
    <alternativeName>
        <fullName evidence="7">Melibiase</fullName>
    </alternativeName>
</protein>
<evidence type="ECO:0000256" key="6">
    <source>
        <dbReference type="ARBA" id="ARBA00023295"/>
    </source>
</evidence>
<dbReference type="SUPFAM" id="SSF51011">
    <property type="entry name" value="Glycosyl hydrolase domain"/>
    <property type="match status" value="1"/>
</dbReference>
<keyword evidence="5 7" id="KW-0378">Hydrolase</keyword>
<keyword evidence="4 8" id="KW-0732">Signal</keyword>
<comment type="catalytic activity">
    <reaction evidence="1 7">
        <text>Hydrolysis of terminal, non-reducing alpha-D-galactose residues in alpha-D-galactosides, including galactose oligosaccharides, galactomannans and galactolipids.</text>
        <dbReference type="EC" id="3.2.1.22"/>
    </reaction>
</comment>
<evidence type="ECO:0000256" key="2">
    <source>
        <dbReference type="ARBA" id="ARBA00009743"/>
    </source>
</evidence>
<feature type="signal peptide" evidence="8">
    <location>
        <begin position="1"/>
        <end position="18"/>
    </location>
</feature>
<dbReference type="SUPFAM" id="SSF51445">
    <property type="entry name" value="(Trans)glycosidases"/>
    <property type="match status" value="1"/>
</dbReference>
<name>A0A9W7AV09_9STRA</name>
<evidence type="ECO:0000256" key="5">
    <source>
        <dbReference type="ARBA" id="ARBA00022801"/>
    </source>
</evidence>
<dbReference type="InterPro" id="IPR013780">
    <property type="entry name" value="Glyco_hydro_b"/>
</dbReference>
<gene>
    <name evidence="10" type="ORF">TL16_g07782</name>
</gene>
<dbReference type="CDD" id="cd14792">
    <property type="entry name" value="GH27"/>
    <property type="match status" value="1"/>
</dbReference>
<keyword evidence="6 7" id="KW-0326">Glycosidase</keyword>
<evidence type="ECO:0000256" key="8">
    <source>
        <dbReference type="SAM" id="SignalP"/>
    </source>
</evidence>
<evidence type="ECO:0000256" key="7">
    <source>
        <dbReference type="RuleBase" id="RU361168"/>
    </source>
</evidence>
<evidence type="ECO:0000313" key="11">
    <source>
        <dbReference type="Proteomes" id="UP001162640"/>
    </source>
</evidence>
<reference evidence="11" key="1">
    <citation type="journal article" date="2023" name="Commun. Biol.">
        <title>Genome analysis of Parmales, the sister group of diatoms, reveals the evolutionary specialization of diatoms from phago-mixotrophs to photoautotrophs.</title>
        <authorList>
            <person name="Ban H."/>
            <person name="Sato S."/>
            <person name="Yoshikawa S."/>
            <person name="Yamada K."/>
            <person name="Nakamura Y."/>
            <person name="Ichinomiya M."/>
            <person name="Sato N."/>
            <person name="Blanc-Mathieu R."/>
            <person name="Endo H."/>
            <person name="Kuwata A."/>
            <person name="Ogata H."/>
        </authorList>
    </citation>
    <scope>NUCLEOTIDE SEQUENCE [LARGE SCALE GENOMIC DNA]</scope>
</reference>
<dbReference type="PRINTS" id="PR00740">
    <property type="entry name" value="GLHYDRLASE27"/>
</dbReference>
<dbReference type="EC" id="3.2.1.22" evidence="3 7"/>
<evidence type="ECO:0000256" key="4">
    <source>
        <dbReference type="ARBA" id="ARBA00022729"/>
    </source>
</evidence>
<keyword evidence="7" id="KW-1015">Disulfide bond</keyword>
<feature type="chain" id="PRO_5040730728" description="Alpha-galactosidase" evidence="8">
    <location>
        <begin position="19"/>
        <end position="443"/>
    </location>
</feature>
<accession>A0A9W7AV09</accession>
<dbReference type="PANTHER" id="PTHR11452">
    <property type="entry name" value="ALPHA-GALACTOSIDASE/ALPHA-N-ACETYLGALACTOSAMINIDASE"/>
    <property type="match status" value="1"/>
</dbReference>
<dbReference type="InterPro" id="IPR013785">
    <property type="entry name" value="Aldolase_TIM"/>
</dbReference>
<comment type="similarity">
    <text evidence="2 7">Belongs to the glycosyl hydrolase 27 family.</text>
</comment>
<dbReference type="Gene3D" id="2.60.40.1180">
    <property type="entry name" value="Golgi alpha-mannosidase II"/>
    <property type="match status" value="1"/>
</dbReference>
<evidence type="ECO:0000256" key="1">
    <source>
        <dbReference type="ARBA" id="ARBA00001255"/>
    </source>
</evidence>
<dbReference type="InterPro" id="IPR017853">
    <property type="entry name" value="GH"/>
</dbReference>
<evidence type="ECO:0000259" key="9">
    <source>
        <dbReference type="Pfam" id="PF17801"/>
    </source>
</evidence>
<dbReference type="Pfam" id="PF17801">
    <property type="entry name" value="Melibiase_C"/>
    <property type="match status" value="1"/>
</dbReference>
<dbReference type="AlphaFoldDB" id="A0A9W7AV09"/>
<evidence type="ECO:0000313" key="10">
    <source>
        <dbReference type="EMBL" id="GMH78389.1"/>
    </source>
</evidence>
<dbReference type="InterPro" id="IPR002241">
    <property type="entry name" value="Glyco_hydro_27"/>
</dbReference>
<dbReference type="Gene3D" id="3.20.20.70">
    <property type="entry name" value="Aldolase class I"/>
    <property type="match status" value="1"/>
</dbReference>
<dbReference type="PANTHER" id="PTHR11452:SF75">
    <property type="entry name" value="ALPHA-GALACTOSIDASE MEL1"/>
    <property type="match status" value="1"/>
</dbReference>
<dbReference type="GO" id="GO:0004557">
    <property type="term" value="F:alpha-galactosidase activity"/>
    <property type="evidence" value="ECO:0007669"/>
    <property type="project" value="UniProtKB-EC"/>
</dbReference>
<evidence type="ECO:0000256" key="3">
    <source>
        <dbReference type="ARBA" id="ARBA00012755"/>
    </source>
</evidence>